<dbReference type="EMBL" id="JBHFNT010000031">
    <property type="protein sequence ID" value="MFB2833357.1"/>
    <property type="molecule type" value="Genomic_DNA"/>
</dbReference>
<protein>
    <submittedName>
        <fullName evidence="1">DUF4058 family protein</fullName>
    </submittedName>
</protein>
<evidence type="ECO:0000313" key="1">
    <source>
        <dbReference type="EMBL" id="MFB2833357.1"/>
    </source>
</evidence>
<evidence type="ECO:0000313" key="2">
    <source>
        <dbReference type="Proteomes" id="UP001576780"/>
    </source>
</evidence>
<reference evidence="1 2" key="1">
    <citation type="submission" date="2024-09" db="EMBL/GenBank/DDBJ databases">
        <title>Floridaenema gen nov. (Aerosakkonemataceae, Aerosakkonematales ord. nov., Cyanobacteria) from benthic tropical and subtropical fresh waters, with the description of four new species.</title>
        <authorList>
            <person name="Moretto J.A."/>
            <person name="Berthold D.E."/>
            <person name="Lefler F.W."/>
            <person name="Huang I.-S."/>
            <person name="Laughinghouse H. IV."/>
        </authorList>
    </citation>
    <scope>NUCLEOTIDE SEQUENCE [LARGE SCALE GENOMIC DNA]</scope>
    <source>
        <strain evidence="1 2">BLCC-F167</strain>
    </source>
</reference>
<keyword evidence="2" id="KW-1185">Reference proteome</keyword>
<accession>A0ABV4WER1</accession>
<proteinExistence type="predicted"/>
<dbReference type="InterPro" id="IPR025132">
    <property type="entry name" value="DUF4058"/>
</dbReference>
<dbReference type="Proteomes" id="UP001576780">
    <property type="component" value="Unassembled WGS sequence"/>
</dbReference>
<sequence>MSPQFPGMNPYLENPELWSEVHFGLISVLARSLNAVITPKYRAAVEKRVYSDTLLVGIPDVAVFQRSSKMTKPQQSVVTLSEALVVTVPIVEETQERFLEIREVGTGTVVTVVEVLSPKNKRAGEGKVKYNAKRQAVLNSTAHLVEIDLLRTGEPMLMAGGIASDYRILVSRANCRPAAGLYPFNLRESLPCFLLPLCPGDREPVIDLQTVLKQTYEEAALDLAIDYTQPPIPPVSEDDFAWIQSLNLVKESP</sequence>
<dbReference type="Pfam" id="PF13267">
    <property type="entry name" value="DUF4058"/>
    <property type="match status" value="1"/>
</dbReference>
<dbReference type="RefSeq" id="WP_413275819.1">
    <property type="nucleotide sequence ID" value="NZ_JBHFNT010000031.1"/>
</dbReference>
<name>A0ABV4WER1_9CYAN</name>
<organism evidence="1 2">
    <name type="scientific">Floridaenema evergladense BLCC-F167</name>
    <dbReference type="NCBI Taxonomy" id="3153639"/>
    <lineage>
        <taxon>Bacteria</taxon>
        <taxon>Bacillati</taxon>
        <taxon>Cyanobacteriota</taxon>
        <taxon>Cyanophyceae</taxon>
        <taxon>Oscillatoriophycideae</taxon>
        <taxon>Aerosakkonematales</taxon>
        <taxon>Aerosakkonemataceae</taxon>
        <taxon>Floridanema</taxon>
        <taxon>Floridanema evergladense</taxon>
    </lineage>
</organism>
<gene>
    <name evidence="1" type="ORF">ACE1CA_02370</name>
</gene>
<comment type="caution">
    <text evidence="1">The sequence shown here is derived from an EMBL/GenBank/DDBJ whole genome shotgun (WGS) entry which is preliminary data.</text>
</comment>